<comment type="caution">
    <text evidence="3">The sequence shown here is derived from an EMBL/GenBank/DDBJ whole genome shotgun (WGS) entry which is preliminary data.</text>
</comment>
<sequence>MRKIIEDERGSLLVTVLMIGLILIILSTALATLSLSEIKDTAASRDKTQAYYVARSGVEATVQKLMNMTNVEKKNIRFPTSFTGNIGAHEYLVELTGSLEEIKIESTGKVNAREETVTHILKGDINSSTEIELDMAVFAQENIILDGSAKIHGDIVMNATKPGSIDLAGGGTGINGDIYIGPGGDKEKFLKKPDWMDFDVKKIHNLPSQRVYSSPTMPDFPENLFSYGNITLGGNDSYTISEDGYFNEIKIMSNTRLTIDVGSEERIIRVKRLNIEQGYIDIKGTGKLKIYVDEYFYVKGFINQKGNSEQVTIYYNGDNKVTISNETKMAANFYSGNANLSITGGGGLKGNIISAASNIDISGGAIVEAIVVYAPNAYIHISANKFTGAIISKALRATGNAQLHYPSNASDFIPIETEGSGDIQFERGIWK</sequence>
<keyword evidence="1" id="KW-0812">Transmembrane</keyword>
<dbReference type="EMBL" id="JANKAS010000002">
    <property type="protein sequence ID" value="MCR1897882.1"/>
    <property type="molecule type" value="Genomic_DNA"/>
</dbReference>
<keyword evidence="1" id="KW-1133">Transmembrane helix</keyword>
<keyword evidence="1" id="KW-0472">Membrane</keyword>
<dbReference type="InterPro" id="IPR055729">
    <property type="entry name" value="DUF7305"/>
</dbReference>
<proteinExistence type="predicted"/>
<evidence type="ECO:0000313" key="3">
    <source>
        <dbReference type="EMBL" id="MCR1897882.1"/>
    </source>
</evidence>
<dbReference type="AlphaFoldDB" id="A0AAE3HCJ4"/>
<evidence type="ECO:0000259" key="2">
    <source>
        <dbReference type="Pfam" id="PF23981"/>
    </source>
</evidence>
<evidence type="ECO:0000256" key="1">
    <source>
        <dbReference type="SAM" id="Phobius"/>
    </source>
</evidence>
<evidence type="ECO:0000313" key="4">
    <source>
        <dbReference type="Proteomes" id="UP001205748"/>
    </source>
</evidence>
<feature type="transmembrane region" description="Helical" evidence="1">
    <location>
        <begin position="12"/>
        <end position="35"/>
    </location>
</feature>
<gene>
    <name evidence="3" type="ORF">NSA47_02630</name>
</gene>
<protein>
    <recommendedName>
        <fullName evidence="2">DUF7305 domain-containing protein</fullName>
    </recommendedName>
</protein>
<reference evidence="3" key="1">
    <citation type="submission" date="2022-07" db="EMBL/GenBank/DDBJ databases">
        <title>Enhanced cultured diversity of the mouse gut microbiota enables custom-made synthetic communities.</title>
        <authorList>
            <person name="Afrizal A."/>
        </authorList>
    </citation>
    <scope>NUCLEOTIDE SEQUENCE</scope>
    <source>
        <strain evidence="3">DSM 28593</strain>
    </source>
</reference>
<keyword evidence="4" id="KW-1185">Reference proteome</keyword>
<dbReference type="Pfam" id="PF23981">
    <property type="entry name" value="DUF7305"/>
    <property type="match status" value="1"/>
</dbReference>
<dbReference type="RefSeq" id="WP_257529339.1">
    <property type="nucleotide sequence ID" value="NZ_JANKAS010000002.1"/>
</dbReference>
<accession>A0AAE3HCJ4</accession>
<dbReference type="Gene3D" id="2.160.20.120">
    <property type="match status" value="1"/>
</dbReference>
<dbReference type="Proteomes" id="UP001205748">
    <property type="component" value="Unassembled WGS sequence"/>
</dbReference>
<feature type="domain" description="DUF7305" evidence="2">
    <location>
        <begin position="245"/>
        <end position="360"/>
    </location>
</feature>
<name>A0AAE3HCJ4_9FIRM</name>
<organism evidence="3 4">
    <name type="scientific">Irregularibacter muris</name>
    <dbReference type="NCBI Taxonomy" id="1796619"/>
    <lineage>
        <taxon>Bacteria</taxon>
        <taxon>Bacillati</taxon>
        <taxon>Bacillota</taxon>
        <taxon>Clostridia</taxon>
        <taxon>Eubacteriales</taxon>
        <taxon>Eubacteriaceae</taxon>
        <taxon>Irregularibacter</taxon>
    </lineage>
</organism>